<feature type="transmembrane region" description="Helical" evidence="1">
    <location>
        <begin position="133"/>
        <end position="154"/>
    </location>
</feature>
<keyword evidence="1" id="KW-1133">Transmembrane helix</keyword>
<keyword evidence="1" id="KW-0812">Transmembrane</keyword>
<organism evidence="3">
    <name type="scientific">Clostridium sp. enrichment culture clone 7-14</name>
    <dbReference type="NCBI Taxonomy" id="598552"/>
    <lineage>
        <taxon>Bacteria</taxon>
        <taxon>Bacillati</taxon>
        <taxon>Bacillota</taxon>
        <taxon>Clostridia</taxon>
        <taxon>Eubacteriales</taxon>
        <taxon>Clostridiaceae</taxon>
        <taxon>Clostridium</taxon>
        <taxon>environmental samples</taxon>
    </lineage>
</organism>
<evidence type="ECO:0000313" key="3">
    <source>
        <dbReference type="EMBL" id="ACN23796.1"/>
    </source>
</evidence>
<dbReference type="AlphaFoldDB" id="C0KTB0"/>
<dbReference type="InterPro" id="IPR053150">
    <property type="entry name" value="Teicoplanin_resist-assoc"/>
</dbReference>
<evidence type="ECO:0000259" key="2">
    <source>
        <dbReference type="Pfam" id="PF04892"/>
    </source>
</evidence>
<name>C0KTB0_9CLOT</name>
<keyword evidence="1" id="KW-0472">Membrane</keyword>
<dbReference type="PANTHER" id="PTHR36834">
    <property type="entry name" value="MEMBRANE PROTEIN-RELATED"/>
    <property type="match status" value="1"/>
</dbReference>
<feature type="transmembrane region" description="Helical" evidence="1">
    <location>
        <begin position="7"/>
        <end position="30"/>
    </location>
</feature>
<feature type="domain" description="VanZ-like" evidence="2">
    <location>
        <begin position="14"/>
        <end position="147"/>
    </location>
</feature>
<reference evidence="3" key="1">
    <citation type="journal article" date="2010" name="PLoS ONE">
        <title>Phylogenetic Evidence for Lateral Gene Transfer in the Intestine of Marine Iguanas.</title>
        <authorList>
            <person name="Nelson D.M."/>
            <person name="Cann I.K.O."/>
            <person name="Altermann E."/>
            <person name="Mackie R.I."/>
        </authorList>
    </citation>
    <scope>NUCLEOTIDE SEQUENCE</scope>
</reference>
<feature type="transmembrane region" description="Helical" evidence="1">
    <location>
        <begin position="102"/>
        <end position="121"/>
    </location>
</feature>
<feature type="transmembrane region" description="Helical" evidence="1">
    <location>
        <begin position="72"/>
        <end position="95"/>
    </location>
</feature>
<protein>
    <submittedName>
        <fullName evidence="3">Teicoplanin resistance protein</fullName>
    </submittedName>
</protein>
<sequence length="156" mass="17787">MKKQSKIFLFILLITYAILIILVTLCRRHYWTGNPTLYWDYIKRNVQLVPLKTVAEMFNSLIDNTFSVNARILAIANIGGNIAMMFPSGILIPLAFPRIKSLPLFIGCILTIIILIELIQLFTMAGSFDIDDILLNLVGAVLGFWAFSKSRWYLSR</sequence>
<accession>C0KTB0</accession>
<dbReference type="EMBL" id="FJ625861">
    <property type="protein sequence ID" value="ACN23796.1"/>
    <property type="molecule type" value="Genomic_DNA"/>
</dbReference>
<evidence type="ECO:0000256" key="1">
    <source>
        <dbReference type="SAM" id="Phobius"/>
    </source>
</evidence>
<dbReference type="InterPro" id="IPR006976">
    <property type="entry name" value="VanZ-like"/>
</dbReference>
<dbReference type="PANTHER" id="PTHR36834:SF1">
    <property type="entry name" value="INTEGRAL MEMBRANE PROTEIN"/>
    <property type="match status" value="1"/>
</dbReference>
<dbReference type="Pfam" id="PF04892">
    <property type="entry name" value="VanZ"/>
    <property type="match status" value="1"/>
</dbReference>
<proteinExistence type="predicted"/>